<evidence type="ECO:0000313" key="2">
    <source>
        <dbReference type="EMBL" id="KAK8993526.1"/>
    </source>
</evidence>
<protein>
    <submittedName>
        <fullName evidence="2">Uncharacterized protein</fullName>
    </submittedName>
</protein>
<keyword evidence="3" id="KW-1185">Reference proteome</keyword>
<gene>
    <name evidence="2" type="ORF">V6N11_033621</name>
</gene>
<evidence type="ECO:0000256" key="1">
    <source>
        <dbReference type="SAM" id="MobiDB-lite"/>
    </source>
</evidence>
<proteinExistence type="predicted"/>
<organism evidence="2 3">
    <name type="scientific">Hibiscus sabdariffa</name>
    <name type="common">roselle</name>
    <dbReference type="NCBI Taxonomy" id="183260"/>
    <lineage>
        <taxon>Eukaryota</taxon>
        <taxon>Viridiplantae</taxon>
        <taxon>Streptophyta</taxon>
        <taxon>Embryophyta</taxon>
        <taxon>Tracheophyta</taxon>
        <taxon>Spermatophyta</taxon>
        <taxon>Magnoliopsida</taxon>
        <taxon>eudicotyledons</taxon>
        <taxon>Gunneridae</taxon>
        <taxon>Pentapetalae</taxon>
        <taxon>rosids</taxon>
        <taxon>malvids</taxon>
        <taxon>Malvales</taxon>
        <taxon>Malvaceae</taxon>
        <taxon>Malvoideae</taxon>
        <taxon>Hibiscus</taxon>
    </lineage>
</organism>
<reference evidence="2 3" key="1">
    <citation type="journal article" date="2024" name="G3 (Bethesda)">
        <title>Genome assembly of Hibiscus sabdariffa L. provides insights into metabolisms of medicinal natural products.</title>
        <authorList>
            <person name="Kim T."/>
        </authorList>
    </citation>
    <scope>NUCLEOTIDE SEQUENCE [LARGE SCALE GENOMIC DNA]</scope>
    <source>
        <strain evidence="2">TK-2024</strain>
        <tissue evidence="2">Old leaves</tissue>
    </source>
</reference>
<sequence>MTGAEPSTREIEPQRSYLGGVNSRRFGKTGGWSFARRLPHQHQLLRRQMRQRSAPERWSGECSERCRFQAGLWAKRTRRETSGRSGELKLSR</sequence>
<comment type="caution">
    <text evidence="2">The sequence shown here is derived from an EMBL/GenBank/DDBJ whole genome shotgun (WGS) entry which is preliminary data.</text>
</comment>
<evidence type="ECO:0000313" key="3">
    <source>
        <dbReference type="Proteomes" id="UP001396334"/>
    </source>
</evidence>
<accession>A0ABR2PZ48</accession>
<dbReference type="EMBL" id="JBBPBN010000049">
    <property type="protein sequence ID" value="KAK8993526.1"/>
    <property type="molecule type" value="Genomic_DNA"/>
</dbReference>
<feature type="region of interest" description="Disordered" evidence="1">
    <location>
        <begin position="1"/>
        <end position="22"/>
    </location>
</feature>
<dbReference type="Proteomes" id="UP001396334">
    <property type="component" value="Unassembled WGS sequence"/>
</dbReference>
<name>A0ABR2PZ48_9ROSI</name>